<evidence type="ECO:0000256" key="1">
    <source>
        <dbReference type="SAM" id="MobiDB-lite"/>
    </source>
</evidence>
<dbReference type="InterPro" id="IPR050177">
    <property type="entry name" value="Lipid_A_modif_metabolic_enz"/>
</dbReference>
<protein>
    <submittedName>
        <fullName evidence="3">NAD-dependent epimerase/dehydratase family protein</fullName>
    </submittedName>
</protein>
<dbReference type="SUPFAM" id="SSF51735">
    <property type="entry name" value="NAD(P)-binding Rossmann-fold domains"/>
    <property type="match status" value="1"/>
</dbReference>
<dbReference type="PANTHER" id="PTHR43245">
    <property type="entry name" value="BIFUNCTIONAL POLYMYXIN RESISTANCE PROTEIN ARNA"/>
    <property type="match status" value="1"/>
</dbReference>
<dbReference type="Gene3D" id="3.40.50.720">
    <property type="entry name" value="NAD(P)-binding Rossmann-like Domain"/>
    <property type="match status" value="1"/>
</dbReference>
<reference evidence="3 4" key="1">
    <citation type="submission" date="2023-06" db="EMBL/GenBank/DDBJ databases">
        <title>Cellulomonas sp. MW9 Whole genome sequence.</title>
        <authorList>
            <person name="Park S."/>
        </authorList>
    </citation>
    <scope>NUCLEOTIDE SEQUENCE [LARGE SCALE GENOMIC DNA]</scope>
    <source>
        <strain evidence="3 4">MW9</strain>
    </source>
</reference>
<dbReference type="Pfam" id="PF01370">
    <property type="entry name" value="Epimerase"/>
    <property type="match status" value="1"/>
</dbReference>
<comment type="caution">
    <text evidence="3">The sequence shown here is derived from an EMBL/GenBank/DDBJ whole genome shotgun (WGS) entry which is preliminary data.</text>
</comment>
<keyword evidence="4" id="KW-1185">Reference proteome</keyword>
<feature type="domain" description="NAD-dependent epimerase/dehydratase" evidence="2">
    <location>
        <begin position="3"/>
        <end position="244"/>
    </location>
</feature>
<evidence type="ECO:0000259" key="2">
    <source>
        <dbReference type="Pfam" id="PF01370"/>
    </source>
</evidence>
<name>A0ABT7S6Q4_9CELL</name>
<evidence type="ECO:0000313" key="4">
    <source>
        <dbReference type="Proteomes" id="UP001321453"/>
    </source>
</evidence>
<accession>A0ABT7S6Q4</accession>
<dbReference type="EMBL" id="JAUCGR010000002">
    <property type="protein sequence ID" value="MDM7831300.1"/>
    <property type="molecule type" value="Genomic_DNA"/>
</dbReference>
<evidence type="ECO:0000313" key="3">
    <source>
        <dbReference type="EMBL" id="MDM7831300.1"/>
    </source>
</evidence>
<dbReference type="InterPro" id="IPR001509">
    <property type="entry name" value="Epimerase_deHydtase"/>
</dbReference>
<dbReference type="RefSeq" id="WP_289446589.1">
    <property type="nucleotide sequence ID" value="NZ_JAUCGR010000002.1"/>
</dbReference>
<dbReference type="PANTHER" id="PTHR43245:SF52">
    <property type="entry name" value="NAD-DEPENDENT EPIMERASE_DEHYDRATASE"/>
    <property type="match status" value="1"/>
</dbReference>
<gene>
    <name evidence="3" type="ORF">QRT05_08150</name>
</gene>
<proteinExistence type="predicted"/>
<feature type="region of interest" description="Disordered" evidence="1">
    <location>
        <begin position="328"/>
        <end position="348"/>
    </location>
</feature>
<dbReference type="InterPro" id="IPR036291">
    <property type="entry name" value="NAD(P)-bd_dom_sf"/>
</dbReference>
<dbReference type="Proteomes" id="UP001321453">
    <property type="component" value="Unassembled WGS sequence"/>
</dbReference>
<organism evidence="3 4">
    <name type="scientific">Cellulomonas edaphi</name>
    <dbReference type="NCBI Taxonomy" id="3053468"/>
    <lineage>
        <taxon>Bacteria</taxon>
        <taxon>Bacillati</taxon>
        <taxon>Actinomycetota</taxon>
        <taxon>Actinomycetes</taxon>
        <taxon>Micrococcales</taxon>
        <taxon>Cellulomonadaceae</taxon>
        <taxon>Cellulomonas</taxon>
    </lineage>
</organism>
<sequence length="348" mass="36711">MHVVVVGASGNAGTALLRRFERDETITSVTAVARRVPAGRPPAPYSVARWVACDIGTPGPDEPVVADLARAMAGADAVVHLAWAIQPSHDRRRLARVNVDGTRRVIAAVARAGVPHLVAASSVGAYSPAPDDVPRAEGWPTDGVHSSSYSVDKAACERLLDGAQATFPDLVVARLRPALIFQRAAGSEVARLFLGPLVPRRILDGHLPVLPWPDGLRLQAVHADDAADAFREVVVRRARGAFNVAAPQVLRVDDVAALVSGGRSRVVSPRALRAAVTLGWRAHAVAAGPGWLDMAMAAPLLDTTRAERELDLRPRWTAAEALRDLLGGLGEQAGTASPPLKPGRTGRP</sequence>